<protein>
    <submittedName>
        <fullName evidence="9">Phosphonate ABC transporter ATP-binding protein</fullName>
    </submittedName>
</protein>
<dbReference type="Gene3D" id="3.40.50.300">
    <property type="entry name" value="P-loop containing nucleotide triphosphate hydrolases"/>
    <property type="match status" value="1"/>
</dbReference>
<dbReference type="EMBL" id="JOJZ01000009">
    <property type="protein sequence ID" value="KID42462.1"/>
    <property type="molecule type" value="Genomic_DNA"/>
</dbReference>
<evidence type="ECO:0000259" key="8">
    <source>
        <dbReference type="PROSITE" id="PS50893"/>
    </source>
</evidence>
<dbReference type="GO" id="GO:0016887">
    <property type="term" value="F:ATP hydrolysis activity"/>
    <property type="evidence" value="ECO:0007669"/>
    <property type="project" value="InterPro"/>
</dbReference>
<feature type="domain" description="ABC transporter" evidence="8">
    <location>
        <begin position="7"/>
        <end position="251"/>
    </location>
</feature>
<keyword evidence="5" id="KW-0918">Phosphonate transport</keyword>
<dbReference type="RefSeq" id="WP_039143610.1">
    <property type="nucleotide sequence ID" value="NZ_JOJZ01000009.1"/>
</dbReference>
<dbReference type="InterPro" id="IPR017871">
    <property type="entry name" value="ABC_transporter-like_CS"/>
</dbReference>
<proteinExistence type="predicted"/>
<accession>A0A0C1PNX2</accession>
<evidence type="ECO:0000256" key="1">
    <source>
        <dbReference type="ARBA" id="ARBA00022448"/>
    </source>
</evidence>
<keyword evidence="3" id="KW-0547">Nucleotide-binding</keyword>
<comment type="caution">
    <text evidence="9">The sequence shown here is derived from an EMBL/GenBank/DDBJ whole genome shotgun (WGS) entry which is preliminary data.</text>
</comment>
<gene>
    <name evidence="9" type="ORF">LfDm3_0391</name>
</gene>
<dbReference type="InterPro" id="IPR003593">
    <property type="entry name" value="AAA+_ATPase"/>
</dbReference>
<dbReference type="InterPro" id="IPR012693">
    <property type="entry name" value="ABC_transpr_PhnC"/>
</dbReference>
<dbReference type="GO" id="GO:0005524">
    <property type="term" value="F:ATP binding"/>
    <property type="evidence" value="ECO:0007669"/>
    <property type="project" value="UniProtKB-KW"/>
</dbReference>
<dbReference type="GeneID" id="74913077"/>
<reference evidence="9 10" key="1">
    <citation type="submission" date="2014-06" db="EMBL/GenBank/DDBJ databases">
        <title>Functional and comparative genomic analyses of the Drosophila gut microbiota identify candidate symbiosis factors.</title>
        <authorList>
            <person name="Newell P.D."/>
            <person name="Chaston J.M."/>
            <person name="Douglas A.E."/>
        </authorList>
    </citation>
    <scope>NUCLEOTIDE SEQUENCE [LARGE SCALE GENOMIC DNA]</scope>
    <source>
        <strain evidence="9 10">DmCS_002</strain>
    </source>
</reference>
<dbReference type="AlphaFoldDB" id="A0A0C1PNX2"/>
<dbReference type="SUPFAM" id="SSF52540">
    <property type="entry name" value="P-loop containing nucleoside triphosphate hydrolases"/>
    <property type="match status" value="1"/>
</dbReference>
<dbReference type="CDD" id="cd03256">
    <property type="entry name" value="ABC_PhnC_transporter"/>
    <property type="match status" value="1"/>
</dbReference>
<dbReference type="PANTHER" id="PTHR43166:SF6">
    <property type="entry name" value="PHOSPHONATES IMPORT ATP-BINDING PROTEIN PHNC"/>
    <property type="match status" value="1"/>
</dbReference>
<evidence type="ECO:0000256" key="3">
    <source>
        <dbReference type="ARBA" id="ARBA00022741"/>
    </source>
</evidence>
<keyword evidence="6" id="KW-1278">Translocase</keyword>
<dbReference type="Proteomes" id="UP000031397">
    <property type="component" value="Unassembled WGS sequence"/>
</dbReference>
<evidence type="ECO:0000256" key="6">
    <source>
        <dbReference type="ARBA" id="ARBA00022967"/>
    </source>
</evidence>
<dbReference type="SMART" id="SM00382">
    <property type="entry name" value="AAA"/>
    <property type="match status" value="1"/>
</dbReference>
<dbReference type="GO" id="GO:0015416">
    <property type="term" value="F:ABC-type phosphonate transporter activity"/>
    <property type="evidence" value="ECO:0007669"/>
    <property type="project" value="InterPro"/>
</dbReference>
<dbReference type="PATRIC" id="fig|1614.7.peg.381"/>
<keyword evidence="7" id="KW-0472">Membrane</keyword>
<evidence type="ECO:0000256" key="7">
    <source>
        <dbReference type="ARBA" id="ARBA00023136"/>
    </source>
</evidence>
<keyword evidence="2" id="KW-1003">Cell membrane</keyword>
<sequence length="252" mass="28155">MSDSDILQVNHVTKLYPNGIKGLDDISFNVKRGEFIAVVGLSGAGKSTLFRSINRMQDITNGEIFINGTDISKLKGKELRHFRRKIGMIFQSFNLVNRLTVQKNVLSGRVGYYPTWKTILGLYSKEDKEKAVRSLDHVNMLKKLYDRADSLSGGQMQRVAIARTMMQEPDLVLADEPVASLDPKTSEGVMKDLRNLNVKDHDTVLVNLHSIDLALEFADRIIGIRDGKLVFDKAAAQSTPDDLKEIYEGGNS</sequence>
<name>A0A0C1PNX2_9LACO</name>
<evidence type="ECO:0000256" key="4">
    <source>
        <dbReference type="ARBA" id="ARBA00022840"/>
    </source>
</evidence>
<keyword evidence="4 9" id="KW-0067">ATP-binding</keyword>
<dbReference type="NCBIfam" id="TIGR02315">
    <property type="entry name" value="ABC_phnC"/>
    <property type="match status" value="1"/>
</dbReference>
<dbReference type="PROSITE" id="PS00211">
    <property type="entry name" value="ABC_TRANSPORTER_1"/>
    <property type="match status" value="1"/>
</dbReference>
<dbReference type="PROSITE" id="PS50893">
    <property type="entry name" value="ABC_TRANSPORTER_2"/>
    <property type="match status" value="1"/>
</dbReference>
<evidence type="ECO:0000313" key="9">
    <source>
        <dbReference type="EMBL" id="KID42462.1"/>
    </source>
</evidence>
<dbReference type="InterPro" id="IPR003439">
    <property type="entry name" value="ABC_transporter-like_ATP-bd"/>
</dbReference>
<keyword evidence="10" id="KW-1185">Reference proteome</keyword>
<evidence type="ECO:0000256" key="5">
    <source>
        <dbReference type="ARBA" id="ARBA00022885"/>
    </source>
</evidence>
<dbReference type="OrthoDB" id="9802264at2"/>
<keyword evidence="1" id="KW-0813">Transport</keyword>
<dbReference type="Pfam" id="PF00005">
    <property type="entry name" value="ABC_tran"/>
    <property type="match status" value="1"/>
</dbReference>
<dbReference type="GO" id="GO:0016020">
    <property type="term" value="C:membrane"/>
    <property type="evidence" value="ECO:0007669"/>
    <property type="project" value="InterPro"/>
</dbReference>
<dbReference type="PANTHER" id="PTHR43166">
    <property type="entry name" value="AMINO ACID IMPORT ATP-BINDING PROTEIN"/>
    <property type="match status" value="1"/>
</dbReference>
<evidence type="ECO:0000313" key="10">
    <source>
        <dbReference type="Proteomes" id="UP000031397"/>
    </source>
</evidence>
<evidence type="ECO:0000256" key="2">
    <source>
        <dbReference type="ARBA" id="ARBA00022475"/>
    </source>
</evidence>
<dbReference type="InterPro" id="IPR027417">
    <property type="entry name" value="P-loop_NTPase"/>
</dbReference>
<dbReference type="InterPro" id="IPR050086">
    <property type="entry name" value="MetN_ABC_transporter-like"/>
</dbReference>
<organism evidence="9 10">
    <name type="scientific">Fructilactobacillus fructivorans</name>
    <dbReference type="NCBI Taxonomy" id="1614"/>
    <lineage>
        <taxon>Bacteria</taxon>
        <taxon>Bacillati</taxon>
        <taxon>Bacillota</taxon>
        <taxon>Bacilli</taxon>
        <taxon>Lactobacillales</taxon>
        <taxon>Lactobacillaceae</taxon>
        <taxon>Fructilactobacillus</taxon>
    </lineage>
</organism>